<dbReference type="AlphaFoldDB" id="A0A0D3DPR6"/>
<evidence type="ECO:0000313" key="3">
    <source>
        <dbReference type="Proteomes" id="UP000032141"/>
    </source>
</evidence>
<reference evidence="2 3" key="1">
    <citation type="journal article" date="2014" name="Genome Biol.">
        <title>Transcriptome and methylome profiling reveals relics of genome dominance in the mesopolyploid Brassica oleracea.</title>
        <authorList>
            <person name="Parkin I.A."/>
            <person name="Koh C."/>
            <person name="Tang H."/>
            <person name="Robinson S.J."/>
            <person name="Kagale S."/>
            <person name="Clarke W.E."/>
            <person name="Town C.D."/>
            <person name="Nixon J."/>
            <person name="Krishnakumar V."/>
            <person name="Bidwell S.L."/>
            <person name="Denoeud F."/>
            <person name="Belcram H."/>
            <person name="Links M.G."/>
            <person name="Just J."/>
            <person name="Clarke C."/>
            <person name="Bender T."/>
            <person name="Huebert T."/>
            <person name="Mason A.S."/>
            <person name="Pires J.C."/>
            <person name="Barker G."/>
            <person name="Moore J."/>
            <person name="Walley P.G."/>
            <person name="Manoli S."/>
            <person name="Batley J."/>
            <person name="Edwards D."/>
            <person name="Nelson M.N."/>
            <person name="Wang X."/>
            <person name="Paterson A.H."/>
            <person name="King G."/>
            <person name="Bancroft I."/>
            <person name="Chalhoub B."/>
            <person name="Sharpe A.G."/>
        </authorList>
    </citation>
    <scope>NUCLEOTIDE SEQUENCE</scope>
    <source>
        <strain evidence="2 3">cv. TO1000</strain>
    </source>
</reference>
<protein>
    <submittedName>
        <fullName evidence="2">Uncharacterized protein</fullName>
    </submittedName>
</protein>
<dbReference type="Proteomes" id="UP000032141">
    <property type="component" value="Chromosome C8"/>
</dbReference>
<feature type="region of interest" description="Disordered" evidence="1">
    <location>
        <begin position="1"/>
        <end position="63"/>
    </location>
</feature>
<name>A0A0D3DPR6_BRAOL</name>
<sequence>MLGKSFGMIKNDVNSHAKEPLKGGSVTKVHSRRLHTPMQQGQRSIPRVLRQQKGRRRRRMLRSRKRCQSFRLCGKLNSKTWPRRIVLQICVYLRAYL</sequence>
<evidence type="ECO:0000256" key="1">
    <source>
        <dbReference type="SAM" id="MobiDB-lite"/>
    </source>
</evidence>
<feature type="compositionally biased region" description="Basic residues" evidence="1">
    <location>
        <begin position="50"/>
        <end position="63"/>
    </location>
</feature>
<dbReference type="EnsemblPlants" id="Bo8g066300.1">
    <property type="protein sequence ID" value="Bo8g066300.1"/>
    <property type="gene ID" value="Bo8g066300"/>
</dbReference>
<accession>A0A0D3DPR6</accession>
<dbReference type="HOGENOM" id="CLU_2349683_0_0_1"/>
<proteinExistence type="predicted"/>
<dbReference type="Gramene" id="Bo8g066300.1">
    <property type="protein sequence ID" value="Bo8g066300.1"/>
    <property type="gene ID" value="Bo8g066300"/>
</dbReference>
<keyword evidence="3" id="KW-1185">Reference proteome</keyword>
<reference evidence="2" key="2">
    <citation type="submission" date="2015-03" db="UniProtKB">
        <authorList>
            <consortium name="EnsemblPlants"/>
        </authorList>
    </citation>
    <scope>IDENTIFICATION</scope>
</reference>
<evidence type="ECO:0000313" key="2">
    <source>
        <dbReference type="EnsemblPlants" id="Bo8g066300.1"/>
    </source>
</evidence>
<organism evidence="2 3">
    <name type="scientific">Brassica oleracea var. oleracea</name>
    <dbReference type="NCBI Taxonomy" id="109376"/>
    <lineage>
        <taxon>Eukaryota</taxon>
        <taxon>Viridiplantae</taxon>
        <taxon>Streptophyta</taxon>
        <taxon>Embryophyta</taxon>
        <taxon>Tracheophyta</taxon>
        <taxon>Spermatophyta</taxon>
        <taxon>Magnoliopsida</taxon>
        <taxon>eudicotyledons</taxon>
        <taxon>Gunneridae</taxon>
        <taxon>Pentapetalae</taxon>
        <taxon>rosids</taxon>
        <taxon>malvids</taxon>
        <taxon>Brassicales</taxon>
        <taxon>Brassicaceae</taxon>
        <taxon>Brassiceae</taxon>
        <taxon>Brassica</taxon>
    </lineage>
</organism>